<sequence length="134" mass="15141">MEPITGNFSMDLTTSGTGYRCPLPLSKPQRARTSANRNLAFHHFRFLGYYSNSDKRATIADLEMDADEICSSIGLSTCPSREMEISPNNQKSQQLPTPPAPFTMQTFKIYMHSAPKHRNLPWKYNMSPTAILLL</sequence>
<dbReference type="Proteomes" id="UP001054945">
    <property type="component" value="Unassembled WGS sequence"/>
</dbReference>
<evidence type="ECO:0000313" key="1">
    <source>
        <dbReference type="EMBL" id="GIY66987.1"/>
    </source>
</evidence>
<keyword evidence="2" id="KW-1185">Reference proteome</keyword>
<accession>A0AAV4VA34</accession>
<proteinExistence type="predicted"/>
<organism evidence="1 2">
    <name type="scientific">Caerostris extrusa</name>
    <name type="common">Bark spider</name>
    <name type="synonym">Caerostris bankana</name>
    <dbReference type="NCBI Taxonomy" id="172846"/>
    <lineage>
        <taxon>Eukaryota</taxon>
        <taxon>Metazoa</taxon>
        <taxon>Ecdysozoa</taxon>
        <taxon>Arthropoda</taxon>
        <taxon>Chelicerata</taxon>
        <taxon>Arachnida</taxon>
        <taxon>Araneae</taxon>
        <taxon>Araneomorphae</taxon>
        <taxon>Entelegynae</taxon>
        <taxon>Araneoidea</taxon>
        <taxon>Araneidae</taxon>
        <taxon>Caerostris</taxon>
    </lineage>
</organism>
<protein>
    <submittedName>
        <fullName evidence="1">Uncharacterized protein</fullName>
    </submittedName>
</protein>
<name>A0AAV4VA34_CAEEX</name>
<evidence type="ECO:0000313" key="2">
    <source>
        <dbReference type="Proteomes" id="UP001054945"/>
    </source>
</evidence>
<dbReference type="EMBL" id="BPLR01014183">
    <property type="protein sequence ID" value="GIY66987.1"/>
    <property type="molecule type" value="Genomic_DNA"/>
</dbReference>
<comment type="caution">
    <text evidence="1">The sequence shown here is derived from an EMBL/GenBank/DDBJ whole genome shotgun (WGS) entry which is preliminary data.</text>
</comment>
<dbReference type="AlphaFoldDB" id="A0AAV4VA34"/>
<reference evidence="1 2" key="1">
    <citation type="submission" date="2021-06" db="EMBL/GenBank/DDBJ databases">
        <title>Caerostris extrusa draft genome.</title>
        <authorList>
            <person name="Kono N."/>
            <person name="Arakawa K."/>
        </authorList>
    </citation>
    <scope>NUCLEOTIDE SEQUENCE [LARGE SCALE GENOMIC DNA]</scope>
</reference>
<gene>
    <name evidence="1" type="ORF">CEXT_521781</name>
</gene>